<comment type="catalytic activity">
    <reaction evidence="9">
        <text>a 2,3-saturated acyl-[ACP] + NAD(+) = a (2E)-enoyl-[ACP] + NADH + H(+)</text>
        <dbReference type="Rhea" id="RHEA:10240"/>
        <dbReference type="Rhea" id="RHEA-COMP:9925"/>
        <dbReference type="Rhea" id="RHEA-COMP:9926"/>
        <dbReference type="ChEBI" id="CHEBI:15378"/>
        <dbReference type="ChEBI" id="CHEBI:57540"/>
        <dbReference type="ChEBI" id="CHEBI:57945"/>
        <dbReference type="ChEBI" id="CHEBI:78784"/>
        <dbReference type="ChEBI" id="CHEBI:78785"/>
        <dbReference type="EC" id="1.3.1.9"/>
    </reaction>
</comment>
<evidence type="ECO:0000313" key="13">
    <source>
        <dbReference type="EMBL" id="BAI81262.1"/>
    </source>
</evidence>
<dbReference type="GO" id="GO:0004318">
    <property type="term" value="F:enoyl-[acyl-carrier-protein] reductase (NADH) activity"/>
    <property type="evidence" value="ECO:0007669"/>
    <property type="project" value="UniProtKB-EC"/>
</dbReference>
<dbReference type="Gene3D" id="1.10.8.400">
    <property type="entry name" value="Enoyl acyl carrier protein reductase"/>
    <property type="match status" value="1"/>
</dbReference>
<dbReference type="Proteomes" id="UP000001520">
    <property type="component" value="Chromosome"/>
</dbReference>
<dbReference type="FunFam" id="3.40.50.720:FF:000054">
    <property type="entry name" value="Enoyl-[acyl-carrier-protein] reductase [NADH]"/>
    <property type="match status" value="1"/>
</dbReference>
<feature type="binding site" evidence="12">
    <location>
        <begin position="19"/>
        <end position="20"/>
    </location>
    <ligand>
        <name>NAD(+)</name>
        <dbReference type="ChEBI" id="CHEBI:57540"/>
    </ligand>
</feature>
<evidence type="ECO:0000256" key="12">
    <source>
        <dbReference type="PIRSR" id="PIRSR000094-3"/>
    </source>
</evidence>
<evidence type="ECO:0000256" key="2">
    <source>
        <dbReference type="ARBA" id="ARBA00009233"/>
    </source>
</evidence>
<feature type="binding site" evidence="12">
    <location>
        <position position="162"/>
    </location>
    <ligand>
        <name>NAD(+)</name>
        <dbReference type="ChEBI" id="CHEBI:57540"/>
    </ligand>
</feature>
<dbReference type="NCBIfam" id="NF005717">
    <property type="entry name" value="PRK07533.1"/>
    <property type="match status" value="1"/>
</dbReference>
<dbReference type="OrthoDB" id="9803628at2"/>
<keyword evidence="4" id="KW-0276">Fatty acid metabolism</keyword>
<name>D3P972_DEFDS</name>
<evidence type="ECO:0000256" key="9">
    <source>
        <dbReference type="PIRNR" id="PIRNR000094"/>
    </source>
</evidence>
<feature type="binding site" evidence="12">
    <location>
        <begin position="191"/>
        <end position="195"/>
    </location>
    <ligand>
        <name>NAD(+)</name>
        <dbReference type="ChEBI" id="CHEBI:57540"/>
    </ligand>
</feature>
<dbReference type="GO" id="GO:0006633">
    <property type="term" value="P:fatty acid biosynthetic process"/>
    <property type="evidence" value="ECO:0007669"/>
    <property type="project" value="UniProtKB-KW"/>
</dbReference>
<dbReference type="Gene3D" id="3.40.50.720">
    <property type="entry name" value="NAD(P)-binding Rossmann-like Domain"/>
    <property type="match status" value="1"/>
</dbReference>
<dbReference type="FunFam" id="1.10.8.400:FF:000001">
    <property type="entry name" value="Enoyl-[acyl-carrier-protein] reductase [NADH]"/>
    <property type="match status" value="1"/>
</dbReference>
<dbReference type="PANTHER" id="PTHR43159:SF2">
    <property type="entry name" value="ENOYL-[ACYL-CARRIER-PROTEIN] REDUCTASE [NADH], CHLOROPLASTIC"/>
    <property type="match status" value="1"/>
</dbReference>
<evidence type="ECO:0000256" key="10">
    <source>
        <dbReference type="PIRSR" id="PIRSR000094-1"/>
    </source>
</evidence>
<dbReference type="EMBL" id="AP011529">
    <property type="protein sequence ID" value="BAI81262.1"/>
    <property type="molecule type" value="Genomic_DNA"/>
</dbReference>
<dbReference type="RefSeq" id="WP_013008507.1">
    <property type="nucleotide sequence ID" value="NC_013939.1"/>
</dbReference>
<keyword evidence="14" id="KW-1185">Reference proteome</keyword>
<proteinExistence type="inferred from homology"/>
<reference evidence="13 14" key="1">
    <citation type="journal article" date="2010" name="DNA Res.">
        <title>Bacterial lifestyle in a deep-sea hydrothermal vent chimney revealed by the genome sequence of the thermophilic bacterium Deferribacter desulfuricans SSM1.</title>
        <authorList>
            <person name="Takaki Y."/>
            <person name="Shimamura S."/>
            <person name="Nakagawa S."/>
            <person name="Fukuhara Y."/>
            <person name="Horikawa H."/>
            <person name="Ankai A."/>
            <person name="Harada T."/>
            <person name="Hosoyama A."/>
            <person name="Oguchi A."/>
            <person name="Fukui S."/>
            <person name="Fujita N."/>
            <person name="Takami H."/>
            <person name="Takai K."/>
        </authorList>
    </citation>
    <scope>NUCLEOTIDE SEQUENCE [LARGE SCALE GENOMIC DNA]</scope>
    <source>
        <strain evidence="14">DSM 14783 / JCM 11476 / NBRC 101012 / SSM1</strain>
    </source>
</reference>
<feature type="active site" description="Proton acceptor" evidence="10">
    <location>
        <position position="155"/>
    </location>
</feature>
<keyword evidence="6 9" id="KW-0520">NAD</keyword>
<protein>
    <recommendedName>
        <fullName evidence="9">Enoyl-[acyl-carrier-protein] reductase [NADH]</fullName>
        <ecNumber evidence="9">1.3.1.9</ecNumber>
    </recommendedName>
</protein>
<feature type="binding site" evidence="12">
    <location>
        <position position="13"/>
    </location>
    <ligand>
        <name>NAD(+)</name>
        <dbReference type="ChEBI" id="CHEBI:57540"/>
    </ligand>
</feature>
<evidence type="ECO:0000256" key="11">
    <source>
        <dbReference type="PIRSR" id="PIRSR000094-2"/>
    </source>
</evidence>
<dbReference type="PANTHER" id="PTHR43159">
    <property type="entry name" value="ENOYL-[ACYL-CARRIER-PROTEIN] REDUCTASE"/>
    <property type="match status" value="1"/>
</dbReference>
<sequence>MGLLDGKKALIFGVANNKSIAYAIAKRFKEEGAELGFTYASEPLAKRVKPISEELNGKFCVKCDVTNELELEETFKLVEQEFGKFDILVHSIAYAPAEDLKGRFIDTSREGFLTAMEVSAYSLVKLAQLSEPLMNEGGSIITMTYYGSVKVVKNYNVMGVAKAALEASMRYLANELGEKKIRVNAISAGPIKTLAASGVSGFRTILSLIEERAPLKRNVTQDDVAKAALFLCSDLASGVTGDILYVDSGYNILGL</sequence>
<dbReference type="STRING" id="639282.DEFDS_1807"/>
<comment type="pathway">
    <text evidence="1">Lipid metabolism; fatty acid biosynthesis.</text>
</comment>
<dbReference type="InterPro" id="IPR036291">
    <property type="entry name" value="NAD(P)-bd_dom_sf"/>
</dbReference>
<keyword evidence="7" id="KW-0443">Lipid metabolism</keyword>
<dbReference type="SUPFAM" id="SSF51735">
    <property type="entry name" value="NAD(P)-binding Rossmann-fold domains"/>
    <property type="match status" value="1"/>
</dbReference>
<feature type="active site" description="Proton acceptor" evidence="10">
    <location>
        <position position="145"/>
    </location>
</feature>
<organism evidence="13 14">
    <name type="scientific">Deferribacter desulfuricans (strain DSM 14783 / JCM 11476 / NBRC 101012 / SSM1)</name>
    <dbReference type="NCBI Taxonomy" id="639282"/>
    <lineage>
        <taxon>Bacteria</taxon>
        <taxon>Pseudomonadati</taxon>
        <taxon>Deferribacterota</taxon>
        <taxon>Deferribacteres</taxon>
        <taxon>Deferribacterales</taxon>
        <taxon>Deferribacteraceae</taxon>
        <taxon>Deferribacter</taxon>
    </lineage>
</organism>
<dbReference type="CDD" id="cd05372">
    <property type="entry name" value="ENR_SDR"/>
    <property type="match status" value="1"/>
</dbReference>
<keyword evidence="5 9" id="KW-0560">Oxidoreductase</keyword>
<dbReference type="AlphaFoldDB" id="D3P972"/>
<dbReference type="InterPro" id="IPR002347">
    <property type="entry name" value="SDR_fam"/>
</dbReference>
<keyword evidence="8 9" id="KW-0275">Fatty acid biosynthesis</keyword>
<accession>D3P972</accession>
<evidence type="ECO:0000256" key="3">
    <source>
        <dbReference type="ARBA" id="ARBA00022516"/>
    </source>
</evidence>
<evidence type="ECO:0000256" key="4">
    <source>
        <dbReference type="ARBA" id="ARBA00022832"/>
    </source>
</evidence>
<evidence type="ECO:0000313" key="14">
    <source>
        <dbReference type="Proteomes" id="UP000001520"/>
    </source>
</evidence>
<comment type="similarity">
    <text evidence="2 9">Belongs to the short-chain dehydrogenases/reductases (SDR) family. FabI subfamily.</text>
</comment>
<evidence type="ECO:0000256" key="5">
    <source>
        <dbReference type="ARBA" id="ARBA00023002"/>
    </source>
</evidence>
<evidence type="ECO:0000256" key="1">
    <source>
        <dbReference type="ARBA" id="ARBA00005194"/>
    </source>
</evidence>
<evidence type="ECO:0000256" key="6">
    <source>
        <dbReference type="ARBA" id="ARBA00023027"/>
    </source>
</evidence>
<evidence type="ECO:0000256" key="7">
    <source>
        <dbReference type="ARBA" id="ARBA00023098"/>
    </source>
</evidence>
<feature type="binding site" evidence="11">
    <location>
        <position position="95"/>
    </location>
    <ligand>
        <name>substrate</name>
    </ligand>
</feature>
<dbReference type="Pfam" id="PF13561">
    <property type="entry name" value="adh_short_C2"/>
    <property type="match status" value="1"/>
</dbReference>
<dbReference type="InterPro" id="IPR014358">
    <property type="entry name" value="Enoyl-ACP_Rdtase_NADH"/>
</dbReference>
<dbReference type="PRINTS" id="PR00081">
    <property type="entry name" value="GDHRDH"/>
</dbReference>
<gene>
    <name evidence="13" type="primary">fabI</name>
    <name evidence="13" type="ordered locus">DEFDS_1807</name>
</gene>
<dbReference type="PIRSF" id="PIRSF000094">
    <property type="entry name" value="Enoyl-ACP_rdct"/>
    <property type="match status" value="1"/>
</dbReference>
<dbReference type="HOGENOM" id="CLU_010194_10_1_0"/>
<evidence type="ECO:0000256" key="8">
    <source>
        <dbReference type="ARBA" id="ARBA00023160"/>
    </source>
</evidence>
<dbReference type="KEGG" id="ddf:DEFDS_1807"/>
<keyword evidence="3 9" id="KW-0444">Lipid biosynthesis</keyword>
<feature type="binding site" evidence="12">
    <location>
        <begin position="64"/>
        <end position="65"/>
    </location>
    <ligand>
        <name>NAD(+)</name>
        <dbReference type="ChEBI" id="CHEBI:57540"/>
    </ligand>
</feature>
<dbReference type="eggNOG" id="COG0623">
    <property type="taxonomic scope" value="Bacteria"/>
</dbReference>
<feature type="binding site" evidence="12">
    <location>
        <position position="92"/>
    </location>
    <ligand>
        <name>NAD(+)</name>
        <dbReference type="ChEBI" id="CHEBI:57540"/>
    </ligand>
</feature>
<dbReference type="EC" id="1.3.1.9" evidence="9"/>